<evidence type="ECO:0000313" key="1">
    <source>
        <dbReference type="EMBL" id="KAJ0196000.1"/>
    </source>
</evidence>
<dbReference type="Proteomes" id="UP000235145">
    <property type="component" value="Unassembled WGS sequence"/>
</dbReference>
<protein>
    <submittedName>
        <fullName evidence="1">Uncharacterized protein</fullName>
    </submittedName>
</protein>
<proteinExistence type="predicted"/>
<gene>
    <name evidence="1" type="ORF">LSAT_V11C700373320</name>
</gene>
<sequence>MRDYRQYMKVTPPRSYEVEGFVGDDDEVENVEGGQSQSNVEFENVEGGQGQANLEVENFEGGQGQGNGVVEDGQGLVNVVVEEAVEVRPISKILKRIMRRKSERILKIKLGKMLGGVDDLGNCRAMA</sequence>
<dbReference type="AlphaFoldDB" id="A0A9R1X0I6"/>
<evidence type="ECO:0000313" key="2">
    <source>
        <dbReference type="Proteomes" id="UP000235145"/>
    </source>
</evidence>
<organism evidence="1 2">
    <name type="scientific">Lactuca sativa</name>
    <name type="common">Garden lettuce</name>
    <dbReference type="NCBI Taxonomy" id="4236"/>
    <lineage>
        <taxon>Eukaryota</taxon>
        <taxon>Viridiplantae</taxon>
        <taxon>Streptophyta</taxon>
        <taxon>Embryophyta</taxon>
        <taxon>Tracheophyta</taxon>
        <taxon>Spermatophyta</taxon>
        <taxon>Magnoliopsida</taxon>
        <taxon>eudicotyledons</taxon>
        <taxon>Gunneridae</taxon>
        <taxon>Pentapetalae</taxon>
        <taxon>asterids</taxon>
        <taxon>campanulids</taxon>
        <taxon>Asterales</taxon>
        <taxon>Asteraceae</taxon>
        <taxon>Cichorioideae</taxon>
        <taxon>Cichorieae</taxon>
        <taxon>Lactucinae</taxon>
        <taxon>Lactuca</taxon>
    </lineage>
</organism>
<reference evidence="1 2" key="1">
    <citation type="journal article" date="2017" name="Nat. Commun.">
        <title>Genome assembly with in vitro proximity ligation data and whole-genome triplication in lettuce.</title>
        <authorList>
            <person name="Reyes-Chin-Wo S."/>
            <person name="Wang Z."/>
            <person name="Yang X."/>
            <person name="Kozik A."/>
            <person name="Arikit S."/>
            <person name="Song C."/>
            <person name="Xia L."/>
            <person name="Froenicke L."/>
            <person name="Lavelle D.O."/>
            <person name="Truco M.J."/>
            <person name="Xia R."/>
            <person name="Zhu S."/>
            <person name="Xu C."/>
            <person name="Xu H."/>
            <person name="Xu X."/>
            <person name="Cox K."/>
            <person name="Korf I."/>
            <person name="Meyers B.C."/>
            <person name="Michelmore R.W."/>
        </authorList>
    </citation>
    <scope>NUCLEOTIDE SEQUENCE [LARGE SCALE GENOMIC DNA]</scope>
    <source>
        <strain evidence="2">cv. Salinas</strain>
        <tissue evidence="1">Seedlings</tissue>
    </source>
</reference>
<dbReference type="EMBL" id="NBSK02000007">
    <property type="protein sequence ID" value="KAJ0196000.1"/>
    <property type="molecule type" value="Genomic_DNA"/>
</dbReference>
<accession>A0A9R1X0I6</accession>
<name>A0A9R1X0I6_LACSA</name>
<comment type="caution">
    <text evidence="1">The sequence shown here is derived from an EMBL/GenBank/DDBJ whole genome shotgun (WGS) entry which is preliminary data.</text>
</comment>
<keyword evidence="2" id="KW-1185">Reference proteome</keyword>